<feature type="domain" description="Solute-binding protein family 3/N-terminal" evidence="4">
    <location>
        <begin position="31"/>
        <end position="255"/>
    </location>
</feature>
<dbReference type="SMART" id="SM00062">
    <property type="entry name" value="PBPb"/>
    <property type="match status" value="1"/>
</dbReference>
<proteinExistence type="inferred from homology"/>
<evidence type="ECO:0000256" key="2">
    <source>
        <dbReference type="ARBA" id="ARBA00022729"/>
    </source>
</evidence>
<accession>A0A9E8HKE5</accession>
<name>A0A9E8HKE5_9ALTE</name>
<dbReference type="Pfam" id="PF00497">
    <property type="entry name" value="SBP_bac_3"/>
    <property type="match status" value="1"/>
</dbReference>
<dbReference type="PANTHER" id="PTHR35936:SF25">
    <property type="entry name" value="ABC TRANSPORTER SUBSTRATE-BINDING PROTEIN"/>
    <property type="match status" value="1"/>
</dbReference>
<gene>
    <name evidence="5" type="ORF">NNL22_14985</name>
</gene>
<dbReference type="AlphaFoldDB" id="A0A9E8HKE5"/>
<dbReference type="SUPFAM" id="SSF53850">
    <property type="entry name" value="Periplasmic binding protein-like II"/>
    <property type="match status" value="1"/>
</dbReference>
<feature type="chain" id="PRO_5038936057" evidence="3">
    <location>
        <begin position="30"/>
        <end position="255"/>
    </location>
</feature>
<keyword evidence="2 3" id="KW-0732">Signal</keyword>
<dbReference type="KEGG" id="asem:NNL22_14985"/>
<protein>
    <submittedName>
        <fullName evidence="5">Transporter substrate-binding domain-containing protein</fullName>
    </submittedName>
</protein>
<dbReference type="EMBL" id="CP101527">
    <property type="protein sequence ID" value="UZW74313.1"/>
    <property type="molecule type" value="Genomic_DNA"/>
</dbReference>
<reference evidence="5" key="1">
    <citation type="submission" date="2022-07" db="EMBL/GenBank/DDBJ databases">
        <title>Alkalimarinus sp. nov., isolated from gut of a Alitta virens.</title>
        <authorList>
            <person name="Yang A.I."/>
            <person name="Shin N.-R."/>
        </authorList>
    </citation>
    <scope>NUCLEOTIDE SEQUENCE</scope>
    <source>
        <strain evidence="5">FA028</strain>
    </source>
</reference>
<dbReference type="Gene3D" id="3.40.190.10">
    <property type="entry name" value="Periplasmic binding protein-like II"/>
    <property type="match status" value="2"/>
</dbReference>
<feature type="signal peptide" evidence="3">
    <location>
        <begin position="1"/>
        <end position="29"/>
    </location>
</feature>
<organism evidence="5 6">
    <name type="scientific">Alkalimarinus sediminis</name>
    <dbReference type="NCBI Taxonomy" id="1632866"/>
    <lineage>
        <taxon>Bacteria</taxon>
        <taxon>Pseudomonadati</taxon>
        <taxon>Pseudomonadota</taxon>
        <taxon>Gammaproteobacteria</taxon>
        <taxon>Alteromonadales</taxon>
        <taxon>Alteromonadaceae</taxon>
        <taxon>Alkalimarinus</taxon>
    </lineage>
</organism>
<evidence type="ECO:0000256" key="1">
    <source>
        <dbReference type="ARBA" id="ARBA00010333"/>
    </source>
</evidence>
<dbReference type="InterPro" id="IPR001638">
    <property type="entry name" value="Solute-binding_3/MltF_N"/>
</dbReference>
<keyword evidence="6" id="KW-1185">Reference proteome</keyword>
<evidence type="ECO:0000256" key="3">
    <source>
        <dbReference type="SAM" id="SignalP"/>
    </source>
</evidence>
<dbReference type="RefSeq" id="WP_251812514.1">
    <property type="nucleotide sequence ID" value="NZ_CP101527.1"/>
</dbReference>
<dbReference type="PANTHER" id="PTHR35936">
    <property type="entry name" value="MEMBRANE-BOUND LYTIC MUREIN TRANSGLYCOSYLASE F"/>
    <property type="match status" value="1"/>
</dbReference>
<evidence type="ECO:0000313" key="5">
    <source>
        <dbReference type="EMBL" id="UZW74313.1"/>
    </source>
</evidence>
<dbReference type="Proteomes" id="UP001164472">
    <property type="component" value="Chromosome"/>
</dbReference>
<evidence type="ECO:0000313" key="6">
    <source>
        <dbReference type="Proteomes" id="UP001164472"/>
    </source>
</evidence>
<comment type="similarity">
    <text evidence="1">Belongs to the bacterial solute-binding protein 3 family.</text>
</comment>
<evidence type="ECO:0000259" key="4">
    <source>
        <dbReference type="SMART" id="SM00062"/>
    </source>
</evidence>
<sequence>MRVFKKIKNRLLPSWLVLVCLMAAPPASAEPLKLATASWPPYIGRDLPNQGLAVDIVTRAFEQAGVDTKVVLLPSWEEVREGVEAGVYDVILGYWYSDERARFHNYSDAFMTSRLNFVKRKGSRVTYQKLSDLEGLMIATVNNYAYGDEFESTPGVYQVKSNHVIQSLLALLEGRADLALGDYRVIKHELHSYMPSKLKEIEVLPTPLSEKGLHITVSLYNENGNRIIKTFNEQIAVMNKDGSLASIIAAHNEHD</sequence>